<organism evidence="1 2">
    <name type="scientific">Paenibacillus oleatilyticus</name>
    <dbReference type="NCBI Taxonomy" id="2594886"/>
    <lineage>
        <taxon>Bacteria</taxon>
        <taxon>Bacillati</taxon>
        <taxon>Bacillota</taxon>
        <taxon>Bacilli</taxon>
        <taxon>Bacillales</taxon>
        <taxon>Paenibacillaceae</taxon>
        <taxon>Paenibacillus</taxon>
    </lineage>
</organism>
<evidence type="ECO:0000313" key="2">
    <source>
        <dbReference type="Proteomes" id="UP001575622"/>
    </source>
</evidence>
<name>A0ABV4VCD8_9BACL</name>
<dbReference type="EMBL" id="JBHDLN010000034">
    <property type="protein sequence ID" value="MFB0847313.1"/>
    <property type="molecule type" value="Genomic_DNA"/>
</dbReference>
<reference evidence="1 2" key="1">
    <citation type="submission" date="2024-09" db="EMBL/GenBank/DDBJ databases">
        <authorList>
            <person name="Makale K.P.P."/>
            <person name="Makhzoum A."/>
            <person name="Rantong G."/>
            <person name="Rahube T.O."/>
        </authorList>
    </citation>
    <scope>NUCLEOTIDE SEQUENCE [LARGE SCALE GENOMIC DNA]</scope>
    <source>
        <strain evidence="1 2">KM_D13</strain>
    </source>
</reference>
<sequence>MDKLNENHLKTLRALNQTFKSPTELAGEVFPEKGVEWKKERGSSKMSPICKVLVELGYAERSSKGQYRLSSMGHARLCESGGSET</sequence>
<dbReference type="RefSeq" id="WP_373957140.1">
    <property type="nucleotide sequence ID" value="NZ_JBHDLN010000034.1"/>
</dbReference>
<comment type="caution">
    <text evidence="1">The sequence shown here is derived from an EMBL/GenBank/DDBJ whole genome shotgun (WGS) entry which is preliminary data.</text>
</comment>
<proteinExistence type="predicted"/>
<keyword evidence="2" id="KW-1185">Reference proteome</keyword>
<evidence type="ECO:0000313" key="1">
    <source>
        <dbReference type="EMBL" id="MFB0847313.1"/>
    </source>
</evidence>
<gene>
    <name evidence="1" type="ORF">ACEU3E_34650</name>
</gene>
<protein>
    <submittedName>
        <fullName evidence="1">Uncharacterized protein</fullName>
    </submittedName>
</protein>
<dbReference type="Proteomes" id="UP001575622">
    <property type="component" value="Unassembled WGS sequence"/>
</dbReference>
<accession>A0ABV4VCD8</accession>